<proteinExistence type="predicted"/>
<evidence type="ECO:0008006" key="3">
    <source>
        <dbReference type="Google" id="ProtNLM"/>
    </source>
</evidence>
<gene>
    <name evidence="1" type="ORF">ACFPOH_13885</name>
</gene>
<dbReference type="EMBL" id="JBHSNQ010000181">
    <property type="protein sequence ID" value="MFC5542796.1"/>
    <property type="molecule type" value="Genomic_DNA"/>
</dbReference>
<name>A0ABW0REP7_9BACL</name>
<dbReference type="RefSeq" id="WP_390310229.1">
    <property type="nucleotide sequence ID" value="NZ_JBHSNQ010000181.1"/>
</dbReference>
<reference evidence="2" key="1">
    <citation type="journal article" date="2019" name="Int. J. Syst. Evol. Microbiol.">
        <title>The Global Catalogue of Microorganisms (GCM) 10K type strain sequencing project: providing services to taxonomists for standard genome sequencing and annotation.</title>
        <authorList>
            <consortium name="The Broad Institute Genomics Platform"/>
            <consortium name="The Broad Institute Genome Sequencing Center for Infectious Disease"/>
            <person name="Wu L."/>
            <person name="Ma J."/>
        </authorList>
    </citation>
    <scope>NUCLEOTIDE SEQUENCE [LARGE SCALE GENOMIC DNA]</scope>
    <source>
        <strain evidence="2">CCUG 56331</strain>
    </source>
</reference>
<accession>A0ABW0REP7</accession>
<evidence type="ECO:0000313" key="1">
    <source>
        <dbReference type="EMBL" id="MFC5542796.1"/>
    </source>
</evidence>
<comment type="caution">
    <text evidence="1">The sequence shown here is derived from an EMBL/GenBank/DDBJ whole genome shotgun (WGS) entry which is preliminary data.</text>
</comment>
<evidence type="ECO:0000313" key="2">
    <source>
        <dbReference type="Proteomes" id="UP001595978"/>
    </source>
</evidence>
<protein>
    <recommendedName>
        <fullName evidence="3">Initiator Rep protein domain-containing protein</fullName>
    </recommendedName>
</protein>
<dbReference type="Proteomes" id="UP001595978">
    <property type="component" value="Unassembled WGS sequence"/>
</dbReference>
<keyword evidence="2" id="KW-1185">Reference proteome</keyword>
<sequence length="292" mass="35035">MNNCNTIKREYMEIPITGIVFRIIEGIDKLQRGEIDELTHSVVYEFENKDRITLTLTEQLQTAEELVSNLSTTQIQLFIYLLYRWRMQGGNAIFQVELKDYYRFKGVQVRNDSKKRFERDLAVLSALSFQIITKNNIDYIYSSLLKFRKVGKDYYEIHFDSWIENLNPSQYTLLHKNFFQLNPRYHRDAILLTLKVSQIYKLQLRKTTFQPNMKLYTLCKLLNISTKQIKQQGFKCLRQRFQNIARRLEQSFGFVIDLRIETDNLTQFFDSKMYYEHPYLKGHYLSSELKSQ</sequence>
<organism evidence="1 2">
    <name type="scientific">Ureibacillus suwonensis</name>
    <dbReference type="NCBI Taxonomy" id="313007"/>
    <lineage>
        <taxon>Bacteria</taxon>
        <taxon>Bacillati</taxon>
        <taxon>Bacillota</taxon>
        <taxon>Bacilli</taxon>
        <taxon>Bacillales</taxon>
        <taxon>Caryophanaceae</taxon>
        <taxon>Ureibacillus</taxon>
    </lineage>
</organism>